<feature type="compositionally biased region" description="Low complexity" evidence="7">
    <location>
        <begin position="43"/>
        <end position="74"/>
    </location>
</feature>
<dbReference type="Pfam" id="PF03188">
    <property type="entry name" value="Cytochrom_B561"/>
    <property type="match status" value="1"/>
</dbReference>
<evidence type="ECO:0000313" key="11">
    <source>
        <dbReference type="Proteomes" id="UP000186601"/>
    </source>
</evidence>
<dbReference type="SMART" id="SM00664">
    <property type="entry name" value="DoH"/>
    <property type="match status" value="1"/>
</dbReference>
<dbReference type="PANTHER" id="PTHR47797:SF3">
    <property type="entry name" value="CYTOCHROME B561 DOMAIN-CONTAINING PROTEIN"/>
    <property type="match status" value="1"/>
</dbReference>
<evidence type="ECO:0000256" key="8">
    <source>
        <dbReference type="SAM" id="Phobius"/>
    </source>
</evidence>
<keyword evidence="3 8" id="KW-0812">Transmembrane</keyword>
<keyword evidence="6 8" id="KW-0472">Membrane</keyword>
<dbReference type="PROSITE" id="PS50939">
    <property type="entry name" value="CYTOCHROME_B561"/>
    <property type="match status" value="1"/>
</dbReference>
<keyword evidence="2" id="KW-0813">Transport</keyword>
<comment type="subcellular location">
    <subcellularLocation>
        <location evidence="1">Membrane</location>
    </subcellularLocation>
</comment>
<evidence type="ECO:0000256" key="6">
    <source>
        <dbReference type="ARBA" id="ARBA00023136"/>
    </source>
</evidence>
<feature type="transmembrane region" description="Helical" evidence="8">
    <location>
        <begin position="311"/>
        <end position="336"/>
    </location>
</feature>
<dbReference type="Pfam" id="PF16010">
    <property type="entry name" value="CDH-cyt"/>
    <property type="match status" value="1"/>
</dbReference>
<evidence type="ECO:0000256" key="7">
    <source>
        <dbReference type="SAM" id="MobiDB-lite"/>
    </source>
</evidence>
<evidence type="ECO:0000256" key="3">
    <source>
        <dbReference type="ARBA" id="ARBA00022692"/>
    </source>
</evidence>
<dbReference type="CDD" id="cd09630">
    <property type="entry name" value="CDH_like_cytochrome"/>
    <property type="match status" value="1"/>
</dbReference>
<gene>
    <name evidence="10" type="ORF">PHLCEN_2v1476</name>
</gene>
<dbReference type="Gene3D" id="2.60.40.1210">
    <property type="entry name" value="Cellobiose dehydrogenase, cytochrome domain"/>
    <property type="match status" value="1"/>
</dbReference>
<protein>
    <recommendedName>
        <fullName evidence="9">Cytochrome b561 domain-containing protein</fullName>
    </recommendedName>
</protein>
<dbReference type="CDD" id="cd08760">
    <property type="entry name" value="Cyt_b561_FRRS1_like"/>
    <property type="match status" value="1"/>
</dbReference>
<keyword evidence="4" id="KW-0249">Electron transport</keyword>
<dbReference type="InterPro" id="IPR006593">
    <property type="entry name" value="Cyt_b561/ferric_Rdtase_TM"/>
</dbReference>
<keyword evidence="11" id="KW-1185">Reference proteome</keyword>
<dbReference type="EMBL" id="MLYV02000116">
    <property type="protein sequence ID" value="PSS35565.1"/>
    <property type="molecule type" value="Genomic_DNA"/>
</dbReference>
<feature type="transmembrane region" description="Helical" evidence="8">
    <location>
        <begin position="273"/>
        <end position="299"/>
    </location>
</feature>
<dbReference type="SMART" id="SM00665">
    <property type="entry name" value="B561"/>
    <property type="match status" value="1"/>
</dbReference>
<evidence type="ECO:0000259" key="9">
    <source>
        <dbReference type="PROSITE" id="PS50939"/>
    </source>
</evidence>
<organism evidence="10 11">
    <name type="scientific">Hermanssonia centrifuga</name>
    <dbReference type="NCBI Taxonomy" id="98765"/>
    <lineage>
        <taxon>Eukaryota</taxon>
        <taxon>Fungi</taxon>
        <taxon>Dikarya</taxon>
        <taxon>Basidiomycota</taxon>
        <taxon>Agaricomycotina</taxon>
        <taxon>Agaricomycetes</taxon>
        <taxon>Polyporales</taxon>
        <taxon>Meruliaceae</taxon>
        <taxon>Hermanssonia</taxon>
    </lineage>
</organism>
<evidence type="ECO:0000256" key="1">
    <source>
        <dbReference type="ARBA" id="ARBA00004370"/>
    </source>
</evidence>
<proteinExistence type="predicted"/>
<feature type="region of interest" description="Disordered" evidence="7">
    <location>
        <begin position="33"/>
        <end position="74"/>
    </location>
</feature>
<feature type="transmembrane region" description="Helical" evidence="8">
    <location>
        <begin position="422"/>
        <end position="445"/>
    </location>
</feature>
<evidence type="ECO:0000313" key="10">
    <source>
        <dbReference type="EMBL" id="PSS35565.1"/>
    </source>
</evidence>
<name>A0A2R6RZV5_9APHY</name>
<evidence type="ECO:0000256" key="2">
    <source>
        <dbReference type="ARBA" id="ARBA00022448"/>
    </source>
</evidence>
<dbReference type="Proteomes" id="UP000186601">
    <property type="component" value="Unassembled WGS sequence"/>
</dbReference>
<keyword evidence="5 8" id="KW-1133">Transmembrane helix</keyword>
<reference evidence="10 11" key="1">
    <citation type="submission" date="2018-02" db="EMBL/GenBank/DDBJ databases">
        <title>Genome sequence of the basidiomycete white-rot fungus Phlebia centrifuga.</title>
        <authorList>
            <person name="Granchi Z."/>
            <person name="Peng M."/>
            <person name="de Vries R.P."/>
            <person name="Hilden K."/>
            <person name="Makela M.R."/>
            <person name="Grigoriev I."/>
            <person name="Riley R."/>
        </authorList>
    </citation>
    <scope>NUCLEOTIDE SEQUENCE [LARGE SCALE GENOMIC DNA]</scope>
    <source>
        <strain evidence="10 11">FBCC195</strain>
    </source>
</reference>
<feature type="transmembrane region" description="Helical" evidence="8">
    <location>
        <begin position="385"/>
        <end position="402"/>
    </location>
</feature>
<dbReference type="Gene3D" id="1.20.120.1770">
    <property type="match status" value="1"/>
</dbReference>
<dbReference type="GO" id="GO:0016020">
    <property type="term" value="C:membrane"/>
    <property type="evidence" value="ECO:0007669"/>
    <property type="project" value="UniProtKB-SubCell"/>
</dbReference>
<feature type="domain" description="Cytochrome b561" evidence="9">
    <location>
        <begin position="244"/>
        <end position="448"/>
    </location>
</feature>
<dbReference type="InterPro" id="IPR005018">
    <property type="entry name" value="DOMON_domain"/>
</dbReference>
<sequence>MEDAGTNDELQPRGDGSSIASFTWYIWVMDHDDGGGGDDDNDSTLTPTPTSTTPLASNSTSATPTTSSNSSSNPIIGMHGDVVCTDLLCVGALVNGTTVQYTLQSLDAASLGWMAMGFGSQMANTPMVIMWPNTDGTVTLSQRKAPAEVMPTVDSNPPRIATLESSLSDLSGSNPKLVFSIPANSDTTQDIIWAFSSTNPDDSAADATLIQHLNSGPTQLDLTNVLTASSMDPTNPVLTLASGPNSNSGGGSTSPVTTAVTFKLPPLLPYEKYIVAHAILCVIGFLGLLPLGAIVARWIRTFNPVWFRLHWIIQFGLALPVIVAGVACGITAVHMGGMFHLNDTHMKWGVAIFVLYFFQITLGAFIHFWKPKRFAAKNMRPPQNYFHAIIGILIIGVAFYQVRTGFRQEWLIATGRLGVGNGANIIWIIWLVLIPAIYFSGMILLRRQYRQEREGRKVGLASAPTDGDGAVDLRTRTAAEF</sequence>
<dbReference type="STRING" id="98765.A0A2R6RZV5"/>
<feature type="transmembrane region" description="Helical" evidence="8">
    <location>
        <begin position="348"/>
        <end position="369"/>
    </location>
</feature>
<dbReference type="InterPro" id="IPR015920">
    <property type="entry name" value="Cellobiose_DH-like_cyt"/>
</dbReference>
<dbReference type="PANTHER" id="PTHR47797">
    <property type="entry name" value="DEHYDROGENASE, PUTATIVE (AFU_ORTHOLOGUE AFUA_8G05805)-RELATED"/>
    <property type="match status" value="1"/>
</dbReference>
<dbReference type="AlphaFoldDB" id="A0A2R6RZV5"/>
<evidence type="ECO:0000256" key="5">
    <source>
        <dbReference type="ARBA" id="ARBA00022989"/>
    </source>
</evidence>
<comment type="caution">
    <text evidence="10">The sequence shown here is derived from an EMBL/GenBank/DDBJ whole genome shotgun (WGS) entry which is preliminary data.</text>
</comment>
<accession>A0A2R6RZV5</accession>
<evidence type="ECO:0000256" key="4">
    <source>
        <dbReference type="ARBA" id="ARBA00022982"/>
    </source>
</evidence>
<dbReference type="SUPFAM" id="SSF49344">
    <property type="entry name" value="CBD9-like"/>
    <property type="match status" value="1"/>
</dbReference>
<dbReference type="OrthoDB" id="19261at2759"/>